<dbReference type="Pfam" id="PF00172">
    <property type="entry name" value="Zn_clus"/>
    <property type="match status" value="1"/>
</dbReference>
<evidence type="ECO:0000313" key="10">
    <source>
        <dbReference type="EMBL" id="ESZ96406.1"/>
    </source>
</evidence>
<dbReference type="PROSITE" id="PS00463">
    <property type="entry name" value="ZN2_CY6_FUNGAL_1"/>
    <property type="match status" value="1"/>
</dbReference>
<dbReference type="InterPro" id="IPR001138">
    <property type="entry name" value="Zn2Cys6_DnaBD"/>
</dbReference>
<protein>
    <submittedName>
        <fullName evidence="10">Uncharacterized protein</fullName>
    </submittedName>
</protein>
<keyword evidence="3" id="KW-0805">Transcription regulation</keyword>
<keyword evidence="4" id="KW-0804">Transcription</keyword>
<keyword evidence="2" id="KW-0862">Zinc</keyword>
<proteinExistence type="predicted"/>
<evidence type="ECO:0000259" key="9">
    <source>
        <dbReference type="PROSITE" id="PS50157"/>
    </source>
</evidence>
<feature type="domain" description="C2H2-type" evidence="9">
    <location>
        <begin position="10"/>
        <end position="39"/>
    </location>
</feature>
<feature type="compositionally biased region" description="Polar residues" evidence="7">
    <location>
        <begin position="136"/>
        <end position="158"/>
    </location>
</feature>
<evidence type="ECO:0000256" key="3">
    <source>
        <dbReference type="ARBA" id="ARBA00023015"/>
    </source>
</evidence>
<name>W9CKN6_SCLBF</name>
<dbReference type="HOGENOM" id="CLU_026865_0_0_1"/>
<keyword evidence="6" id="KW-0863">Zinc-finger</keyword>
<dbReference type="SMART" id="SM00355">
    <property type="entry name" value="ZnF_C2H2"/>
    <property type="match status" value="2"/>
</dbReference>
<dbReference type="SUPFAM" id="SSF57701">
    <property type="entry name" value="Zn2/Cys6 DNA-binding domain"/>
    <property type="match status" value="1"/>
</dbReference>
<comment type="caution">
    <text evidence="10">The sequence shown here is derived from an EMBL/GenBank/DDBJ whole genome shotgun (WGS) entry which is preliminary data.</text>
</comment>
<feature type="compositionally biased region" description="Basic and acidic residues" evidence="7">
    <location>
        <begin position="117"/>
        <end position="127"/>
    </location>
</feature>
<evidence type="ECO:0000256" key="6">
    <source>
        <dbReference type="PROSITE-ProRule" id="PRU00042"/>
    </source>
</evidence>
<dbReference type="AlphaFoldDB" id="W9CKN6"/>
<dbReference type="SUPFAM" id="SSF57667">
    <property type="entry name" value="beta-beta-alpha zinc fingers"/>
    <property type="match status" value="1"/>
</dbReference>
<organism evidence="10 11">
    <name type="scientific">Sclerotinia borealis (strain F-4128)</name>
    <dbReference type="NCBI Taxonomy" id="1432307"/>
    <lineage>
        <taxon>Eukaryota</taxon>
        <taxon>Fungi</taxon>
        <taxon>Dikarya</taxon>
        <taxon>Ascomycota</taxon>
        <taxon>Pezizomycotina</taxon>
        <taxon>Leotiomycetes</taxon>
        <taxon>Helotiales</taxon>
        <taxon>Sclerotiniaceae</taxon>
        <taxon>Sclerotinia</taxon>
    </lineage>
</organism>
<keyword evidence="11" id="KW-1185">Reference proteome</keyword>
<evidence type="ECO:0000313" key="11">
    <source>
        <dbReference type="Proteomes" id="UP000019487"/>
    </source>
</evidence>
<dbReference type="InterPro" id="IPR013087">
    <property type="entry name" value="Znf_C2H2_type"/>
</dbReference>
<evidence type="ECO:0000256" key="4">
    <source>
        <dbReference type="ARBA" id="ARBA00023163"/>
    </source>
</evidence>
<feature type="domain" description="Zn(2)-C6 fungal-type" evidence="8">
    <location>
        <begin position="77"/>
        <end position="106"/>
    </location>
</feature>
<gene>
    <name evidence="10" type="ORF">SBOR_3238</name>
</gene>
<dbReference type="Pfam" id="PF04082">
    <property type="entry name" value="Fungal_trans"/>
    <property type="match status" value="1"/>
</dbReference>
<evidence type="ECO:0000256" key="2">
    <source>
        <dbReference type="ARBA" id="ARBA00022833"/>
    </source>
</evidence>
<dbReference type="GO" id="GO:0003677">
    <property type="term" value="F:DNA binding"/>
    <property type="evidence" value="ECO:0007669"/>
    <property type="project" value="InterPro"/>
</dbReference>
<sequence length="813" mass="91925">MDGQEPPSRWLCQSQGCTKSFQRKEHLTRHQKSHSSTSPAYVCRICHKEFSRSDGLQRHLGLHGQQYKKPTGRSRRACAACHSSKIKCDGNDLCSRCEKKRIPCVYGLRQESPAIFDRQDEASKGDDMSDGEGSEFSMSENLPGNENSAGTTLQSGRISSPVDTFVSGQSSDAIQKFNPIPASDPSQTPNSLPTMHTSQELHELSVRTTVLNHSLAVEDSNSLGSRSLPSGLINWSNMRIQQDKHEAREASRNPLLPISKLDYLCSLTKETVERYRALYFAHFHYRWPIIHSASYEEDAEAPELLLPSILMIGGWIDGNISSRDWALKVHHNLVEHILPRLCHTNGMDTMTQPLPIVLYQCTLLNIIFVSYSGNHDILAKGLILRNLLATSICEVGILTLGIIYVDDKPGFFLPFHLVKQQQRQRIAVDLFKIDTYLSVIKGQPPLIRPEELHFNIPETIAHWNANGLQMWEIRHPDEPKSRSQRSIIMMLEELALGTIEFSEKESLLEDVQICLWAMQSQISQLSKRAQPTRRNDLSLNLQRESLKRQVDSLKRGLTKLSTRISGPEVFEQADRSLVRYYYGLEDHDKPDWKDIVSQRIHSFIFDTSILHHLMSLQLFTETQTLRMLAKDLALSSNVKEVFGGVYTYPHTQRVSAARAWTQESNSRRALWHATEILLSHKQLTMTPSLANFIPDPISYIALASAALVVWAHCMYGQEICNTISSVSTSMPHEVGMSIELTKLSEVISGSSYDERGKEVWIEGGAYFRASIENVQLCGCNIGIVMKKFRTHIPHDWQAVEEIAPNVLGQAFNE</sequence>
<dbReference type="CDD" id="cd00067">
    <property type="entry name" value="GAL4"/>
    <property type="match status" value="1"/>
</dbReference>
<dbReference type="CDD" id="cd12148">
    <property type="entry name" value="fungal_TF_MHR"/>
    <property type="match status" value="1"/>
</dbReference>
<dbReference type="InterPro" id="IPR007219">
    <property type="entry name" value="XnlR_reg_dom"/>
</dbReference>
<dbReference type="OrthoDB" id="654211at2759"/>
<dbReference type="PROSITE" id="PS50157">
    <property type="entry name" value="ZINC_FINGER_C2H2_2"/>
    <property type="match status" value="2"/>
</dbReference>
<evidence type="ECO:0000256" key="7">
    <source>
        <dbReference type="SAM" id="MobiDB-lite"/>
    </source>
</evidence>
<keyword evidence="1" id="KW-0479">Metal-binding</keyword>
<feature type="region of interest" description="Disordered" evidence="7">
    <location>
        <begin position="115"/>
        <end position="158"/>
    </location>
</feature>
<dbReference type="Gene3D" id="3.30.160.60">
    <property type="entry name" value="Classic Zinc Finger"/>
    <property type="match status" value="2"/>
</dbReference>
<feature type="domain" description="C2H2-type" evidence="9">
    <location>
        <begin position="41"/>
        <end position="68"/>
    </location>
</feature>
<dbReference type="SMART" id="SM00066">
    <property type="entry name" value="GAL4"/>
    <property type="match status" value="1"/>
</dbReference>
<dbReference type="GO" id="GO:0006351">
    <property type="term" value="P:DNA-templated transcription"/>
    <property type="evidence" value="ECO:0007669"/>
    <property type="project" value="InterPro"/>
</dbReference>
<evidence type="ECO:0000256" key="5">
    <source>
        <dbReference type="ARBA" id="ARBA00023242"/>
    </source>
</evidence>
<dbReference type="STRING" id="1432307.W9CKN6"/>
<dbReference type="GO" id="GO:0008270">
    <property type="term" value="F:zinc ion binding"/>
    <property type="evidence" value="ECO:0007669"/>
    <property type="project" value="UniProtKB-KW"/>
</dbReference>
<dbReference type="Gene3D" id="4.10.240.10">
    <property type="entry name" value="Zn(2)-C6 fungal-type DNA-binding domain"/>
    <property type="match status" value="1"/>
</dbReference>
<dbReference type="Pfam" id="PF00096">
    <property type="entry name" value="zf-C2H2"/>
    <property type="match status" value="2"/>
</dbReference>
<dbReference type="Proteomes" id="UP000019487">
    <property type="component" value="Unassembled WGS sequence"/>
</dbReference>
<evidence type="ECO:0000256" key="1">
    <source>
        <dbReference type="ARBA" id="ARBA00022723"/>
    </source>
</evidence>
<dbReference type="InterPro" id="IPR036864">
    <property type="entry name" value="Zn2-C6_fun-type_DNA-bd_sf"/>
</dbReference>
<keyword evidence="5" id="KW-0539">Nucleus</keyword>
<dbReference type="PROSITE" id="PS50048">
    <property type="entry name" value="ZN2_CY6_FUNGAL_2"/>
    <property type="match status" value="1"/>
</dbReference>
<dbReference type="GO" id="GO:0000981">
    <property type="term" value="F:DNA-binding transcription factor activity, RNA polymerase II-specific"/>
    <property type="evidence" value="ECO:0007669"/>
    <property type="project" value="InterPro"/>
</dbReference>
<reference evidence="10 11" key="1">
    <citation type="journal article" date="2014" name="Genome Announc.">
        <title>Draft genome sequence of Sclerotinia borealis, a psychrophilic plant pathogenic fungus.</title>
        <authorList>
            <person name="Mardanov A.V."/>
            <person name="Beletsky A.V."/>
            <person name="Kadnikov V.V."/>
            <person name="Ignatov A.N."/>
            <person name="Ravin N.V."/>
        </authorList>
    </citation>
    <scope>NUCLEOTIDE SEQUENCE [LARGE SCALE GENOMIC DNA]</scope>
    <source>
        <strain evidence="11">F-4157</strain>
    </source>
</reference>
<dbReference type="PANTHER" id="PTHR47660:SF7">
    <property type="entry name" value="TRANSCRIPTION FACTOR WITH C2H2 AND ZN(2)-CYS(6) DNA BINDING DOMAIN (EUROFUNG)"/>
    <property type="match status" value="1"/>
</dbReference>
<dbReference type="PANTHER" id="PTHR47660">
    <property type="entry name" value="TRANSCRIPTION FACTOR WITH C2H2 AND ZN(2)-CYS(6) DNA BINDING DOMAIN (EUROFUNG)-RELATED-RELATED"/>
    <property type="match status" value="1"/>
</dbReference>
<accession>W9CKN6</accession>
<evidence type="ECO:0000259" key="8">
    <source>
        <dbReference type="PROSITE" id="PS50048"/>
    </source>
</evidence>
<dbReference type="EMBL" id="AYSA01000138">
    <property type="protein sequence ID" value="ESZ96406.1"/>
    <property type="molecule type" value="Genomic_DNA"/>
</dbReference>
<dbReference type="InterPro" id="IPR036236">
    <property type="entry name" value="Znf_C2H2_sf"/>
</dbReference>
<dbReference type="PROSITE" id="PS00028">
    <property type="entry name" value="ZINC_FINGER_C2H2_1"/>
    <property type="match status" value="2"/>
</dbReference>